<protein>
    <submittedName>
        <fullName evidence="2">Ferredoxin</fullName>
    </submittedName>
</protein>
<reference evidence="2 3" key="1">
    <citation type="submission" date="2014-07" db="EMBL/GenBank/DDBJ databases">
        <title>Methanogenic archaea and the global carbon cycle.</title>
        <authorList>
            <person name="Henriksen J.R."/>
            <person name="Luke J."/>
            <person name="Reinhart S."/>
            <person name="Benedict M.N."/>
            <person name="Youngblut N.D."/>
            <person name="Metcalf M.E."/>
            <person name="Whitaker R.J."/>
            <person name="Metcalf W.W."/>
        </authorList>
    </citation>
    <scope>NUCLEOTIDE SEQUENCE [LARGE SCALE GENOMIC DNA]</scope>
    <source>
        <strain evidence="2 3">Z-7289</strain>
    </source>
</reference>
<dbReference type="InterPro" id="IPR027980">
    <property type="entry name" value="RACo_C"/>
</dbReference>
<gene>
    <name evidence="2" type="ORF">MSLAZ_0573</name>
</gene>
<dbReference type="Pfam" id="PF17651">
    <property type="entry name" value="Raco_middle"/>
    <property type="match status" value="1"/>
</dbReference>
<dbReference type="Pfam" id="PF12838">
    <property type="entry name" value="Fer4_7"/>
    <property type="match status" value="1"/>
</dbReference>
<dbReference type="InterPro" id="IPR052911">
    <property type="entry name" value="Corrinoid_activation_enz"/>
</dbReference>
<proteinExistence type="predicted"/>
<evidence type="ECO:0000313" key="2">
    <source>
        <dbReference type="EMBL" id="AKB73834.1"/>
    </source>
</evidence>
<dbReference type="Gene3D" id="3.30.420.480">
    <property type="entry name" value="Domain of unknown function (DUF4445)"/>
    <property type="match status" value="1"/>
</dbReference>
<dbReference type="PROSITE" id="PS00198">
    <property type="entry name" value="4FE4S_FER_1"/>
    <property type="match status" value="1"/>
</dbReference>
<dbReference type="InterPro" id="IPR026339">
    <property type="entry name" value="RamA_corrin_act"/>
</dbReference>
<dbReference type="KEGG" id="mls:MSLAZ_0573"/>
<keyword evidence="3" id="KW-1185">Reference proteome</keyword>
<dbReference type="PATRIC" id="fig|1434111.4.peg.715"/>
<dbReference type="GeneID" id="24805261"/>
<dbReference type="AlphaFoldDB" id="A0A0E3RZV0"/>
<dbReference type="GO" id="GO:0016491">
    <property type="term" value="F:oxidoreductase activity"/>
    <property type="evidence" value="ECO:0007669"/>
    <property type="project" value="UniProtKB-ARBA"/>
</dbReference>
<dbReference type="InterPro" id="IPR042259">
    <property type="entry name" value="Raco-like_middle_sf"/>
</dbReference>
<dbReference type="RefSeq" id="WP_048124646.1">
    <property type="nucleotide sequence ID" value="NZ_CP009515.1"/>
</dbReference>
<dbReference type="EMBL" id="CP009515">
    <property type="protein sequence ID" value="AKB73834.1"/>
    <property type="molecule type" value="Genomic_DNA"/>
</dbReference>
<organism evidence="2 3">
    <name type="scientific">Methanosarcina lacustris Z-7289</name>
    <dbReference type="NCBI Taxonomy" id="1434111"/>
    <lineage>
        <taxon>Archaea</taxon>
        <taxon>Methanobacteriati</taxon>
        <taxon>Methanobacteriota</taxon>
        <taxon>Stenosarchaea group</taxon>
        <taxon>Methanomicrobia</taxon>
        <taxon>Methanosarcinales</taxon>
        <taxon>Methanosarcinaceae</taxon>
        <taxon>Methanosarcina</taxon>
    </lineage>
</organism>
<dbReference type="InterPro" id="IPR041414">
    <property type="entry name" value="Raco-like_middle"/>
</dbReference>
<dbReference type="SUPFAM" id="SSF54862">
    <property type="entry name" value="4Fe-4S ferredoxins"/>
    <property type="match status" value="1"/>
</dbReference>
<dbReference type="NCBIfam" id="TIGR04270">
    <property type="entry name" value="Rama_corrin_act"/>
    <property type="match status" value="1"/>
</dbReference>
<dbReference type="HOGENOM" id="CLU_504920_0_0_2"/>
<dbReference type="InterPro" id="IPR017896">
    <property type="entry name" value="4Fe4S_Fe-S-bd"/>
</dbReference>
<evidence type="ECO:0000313" key="3">
    <source>
        <dbReference type="Proteomes" id="UP000033072"/>
    </source>
</evidence>
<dbReference type="PROSITE" id="PS51379">
    <property type="entry name" value="4FE4S_FER_2"/>
    <property type="match status" value="2"/>
</dbReference>
<dbReference type="InterPro" id="IPR017900">
    <property type="entry name" value="4Fe4S_Fe_S_CS"/>
</dbReference>
<accession>A0A0E3RZV0</accession>
<feature type="domain" description="4Fe-4S ferredoxin-type" evidence="1">
    <location>
        <begin position="472"/>
        <end position="500"/>
    </location>
</feature>
<name>A0A0E3RZV0_9EURY</name>
<dbReference type="Gene3D" id="3.30.70.20">
    <property type="match status" value="1"/>
</dbReference>
<evidence type="ECO:0000259" key="1">
    <source>
        <dbReference type="PROSITE" id="PS51379"/>
    </source>
</evidence>
<sequence length="541" mass="59300">MRSGVAIDLGTSGYRAQKIDLDTQEIKRTVITLRNPLPGANVMDHMDFAIHYGQDLAHGLSVNAVKTLFQTLDVQSGELDRISICGNPIQLSIFQGISIEDLAYAGERKKKKYNIQEQNRNARIISSSEISGLEEFNCEVVVPPAIKHEVGADALALIIKSGMLNNDEISIATDYGTNAEMALKVKDIIYTGSAAAGPALEGQQIKYGTLASPYAISDFEFEDGALRNYVLNDEMTPEPGDLVDPKTGDILEEGKIKAKGITGTGVIALIEKAIEHGLVELPKVKTPDELIHLQNNITFSEKDLKEAGKAIGAIRAGHITLCAAAGIELTDISTAYMAGAAGTYMDAEKAQKIGLIPYSTGKIAQLGNTSLAVAKEILLSEERLWELQDIASQIIGTHTMFATAPEFRDAYVLELAYWEEGMPFKMFKKFLKKKGLPSLDEPIDNPVVDKRVERDIPVLGEEGLYVLERVGTYMTMVVDCPECKKCIKVCPNDAITIDEENRVMISTDICEGSHCQKCIRACPPDKFNWENLEVFKPPQQE</sequence>
<dbReference type="PANTHER" id="PTHR42895:SF2">
    <property type="entry name" value="IRON-SULFUR CLUSTER PROTEIN"/>
    <property type="match status" value="1"/>
</dbReference>
<dbReference type="PANTHER" id="PTHR42895">
    <property type="entry name" value="IRON-SULFUR CLUSTER-BINDING PROTEIN-RELATED"/>
    <property type="match status" value="1"/>
</dbReference>
<feature type="domain" description="4Fe-4S ferredoxin-type" evidence="1">
    <location>
        <begin position="501"/>
        <end position="532"/>
    </location>
</feature>
<dbReference type="STRING" id="1434111.MSLAZ_0573"/>
<dbReference type="Pfam" id="PF14574">
    <property type="entry name" value="RACo_C_ter"/>
    <property type="match status" value="1"/>
</dbReference>
<dbReference type="Proteomes" id="UP000033072">
    <property type="component" value="Chromosome"/>
</dbReference>
<dbReference type="OrthoDB" id="23478at2157"/>